<dbReference type="OrthoDB" id="1932581at2759"/>
<dbReference type="Gramene" id="TraesCS5B02G415800.1">
    <property type="protein sequence ID" value="TraesCS5B02G415800.1"/>
    <property type="gene ID" value="TraesCS5B02G415800"/>
</dbReference>
<dbReference type="Gramene" id="TraesCS5B03G1024300.1">
    <property type="protein sequence ID" value="TraesCS5B03G1024300.1.CDS"/>
    <property type="gene ID" value="TraesCS5B03G1024300"/>
</dbReference>
<keyword evidence="3" id="KW-1185">Reference proteome</keyword>
<feature type="region of interest" description="Disordered" evidence="1">
    <location>
        <begin position="410"/>
        <end position="434"/>
    </location>
</feature>
<gene>
    <name evidence="2" type="primary">LOC123113490</name>
</gene>
<feature type="region of interest" description="Disordered" evidence="1">
    <location>
        <begin position="101"/>
        <end position="121"/>
    </location>
</feature>
<organism evidence="2">
    <name type="scientific">Triticum aestivum</name>
    <name type="common">Wheat</name>
    <dbReference type="NCBI Taxonomy" id="4565"/>
    <lineage>
        <taxon>Eukaryota</taxon>
        <taxon>Viridiplantae</taxon>
        <taxon>Streptophyta</taxon>
        <taxon>Embryophyta</taxon>
        <taxon>Tracheophyta</taxon>
        <taxon>Spermatophyta</taxon>
        <taxon>Magnoliopsida</taxon>
        <taxon>Liliopsida</taxon>
        <taxon>Poales</taxon>
        <taxon>Poaceae</taxon>
        <taxon>BOP clade</taxon>
        <taxon>Pooideae</taxon>
        <taxon>Triticodae</taxon>
        <taxon>Triticeae</taxon>
        <taxon>Triticinae</taxon>
        <taxon>Triticum</taxon>
    </lineage>
</organism>
<dbReference type="EnsemblPlants" id="TraesCS5B02G415800.1">
    <property type="protein sequence ID" value="TraesCS5B02G415800.1"/>
    <property type="gene ID" value="TraesCS5B02G415800"/>
</dbReference>
<dbReference type="STRING" id="4565.A0A3B6LU17"/>
<dbReference type="Proteomes" id="UP000019116">
    <property type="component" value="Chromosome 5B"/>
</dbReference>
<proteinExistence type="predicted"/>
<reference evidence="2" key="1">
    <citation type="submission" date="2018-08" db="EMBL/GenBank/DDBJ databases">
        <authorList>
            <person name="Rossello M."/>
        </authorList>
    </citation>
    <scope>NUCLEOTIDE SEQUENCE [LARGE SCALE GENOMIC DNA]</scope>
    <source>
        <strain evidence="2">cv. Chinese Spring</strain>
    </source>
</reference>
<evidence type="ECO:0000313" key="2">
    <source>
        <dbReference type="EnsemblPlants" id="TraesCS5B02G415800.1"/>
    </source>
</evidence>
<dbReference type="GO" id="GO:0007142">
    <property type="term" value="P:male meiosis II"/>
    <property type="evidence" value="ECO:0007669"/>
    <property type="project" value="InterPro"/>
</dbReference>
<sequence>MGCLFDCFRAAGGEPRAARARAQLVSSSLVPSPKVFLPLSRRAPRGALVCPFPGTDQLAGVCKFRPRLVIFVRFLIPVRADQVGERRAPPSRNALSAVFLREDEGSQATSSGSDRDAGSNRVDPELMHEEANFPQNGGALSETPNEIIKVPESTDSAFQSATHSALLSALSENMNFMEVPKADECQTPSGSHQSSYLPDATSSSRNGCDASKQHDTEPVSKSIDSDAVNNEPVVNCGIKLTTLESCSVTSNDDIYLDGSKSSPFSIPLKVNAEIHTPVNTQVSNLEELTNESCTRACSHNLNEALNSSRDLEHCGVYREDPCQPDISDEDLKGAKNDSPDLVETSISDECSLFQNSEGSVSSYNKTSDSTPFVEKCQATDVTVHARRNKVITTNSGSDVEFPSLSQWLKPPSSSKAIRDESYTSDTFNSAKSSDEDRPIIGMVAAHWKSEEPDNFTPKWWDGKGIPNSTNKYKEDQKVSWHAMSFEERLEKALSEEKLLSQRKCSTGNTSHFSGVEGEESDTAASHHLRVAAFT</sequence>
<dbReference type="PANTHER" id="PTHR33318">
    <property type="entry name" value="ASPARTYL/GLUTAMYL-TRNA(ASN/GLN) AMIDOTRANSFERASE SUBUNIT"/>
    <property type="match status" value="1"/>
</dbReference>
<feature type="compositionally biased region" description="Polar residues" evidence="1">
    <location>
        <begin position="186"/>
        <end position="206"/>
    </location>
</feature>
<dbReference type="PANTHER" id="PTHR33318:SF32">
    <property type="entry name" value="OS03G0777100 PROTEIN"/>
    <property type="match status" value="1"/>
</dbReference>
<dbReference type="AlphaFoldDB" id="A0A3B6LU17"/>
<evidence type="ECO:0000256" key="1">
    <source>
        <dbReference type="SAM" id="MobiDB-lite"/>
    </source>
</evidence>
<accession>A0A3B6LU17</accession>
<reference evidence="2" key="2">
    <citation type="submission" date="2018-10" db="UniProtKB">
        <authorList>
            <consortium name="EnsemblPlants"/>
        </authorList>
    </citation>
    <scope>IDENTIFICATION</scope>
</reference>
<dbReference type="InterPro" id="IPR039300">
    <property type="entry name" value="JASON"/>
</dbReference>
<evidence type="ECO:0000313" key="3">
    <source>
        <dbReference type="Proteomes" id="UP000019116"/>
    </source>
</evidence>
<feature type="region of interest" description="Disordered" evidence="1">
    <location>
        <begin position="182"/>
        <end position="227"/>
    </location>
</feature>
<protein>
    <submittedName>
        <fullName evidence="2">Uncharacterized protein</fullName>
    </submittedName>
</protein>
<name>A0A3B6LU17_WHEAT</name>